<name>A0ABR2L325_9EUKA</name>
<organism evidence="2 3">
    <name type="scientific">Tritrichomonas musculus</name>
    <dbReference type="NCBI Taxonomy" id="1915356"/>
    <lineage>
        <taxon>Eukaryota</taxon>
        <taxon>Metamonada</taxon>
        <taxon>Parabasalia</taxon>
        <taxon>Tritrichomonadida</taxon>
        <taxon>Tritrichomonadidae</taxon>
        <taxon>Tritrichomonas</taxon>
    </lineage>
</organism>
<dbReference type="EMBL" id="JAPFFF010000002">
    <property type="protein sequence ID" value="KAK8897453.1"/>
    <property type="molecule type" value="Genomic_DNA"/>
</dbReference>
<comment type="caution">
    <text evidence="2">The sequence shown here is derived from an EMBL/GenBank/DDBJ whole genome shotgun (WGS) entry which is preliminary data.</text>
</comment>
<protein>
    <submittedName>
        <fullName evidence="2">Uncharacterized protein</fullName>
    </submittedName>
</protein>
<feature type="compositionally biased region" description="Basic and acidic residues" evidence="1">
    <location>
        <begin position="31"/>
        <end position="42"/>
    </location>
</feature>
<reference evidence="2 3" key="1">
    <citation type="submission" date="2024-04" db="EMBL/GenBank/DDBJ databases">
        <title>Tritrichomonas musculus Genome.</title>
        <authorList>
            <person name="Alves-Ferreira E."/>
            <person name="Grigg M."/>
            <person name="Lorenzi H."/>
            <person name="Galac M."/>
        </authorList>
    </citation>
    <scope>NUCLEOTIDE SEQUENCE [LARGE SCALE GENOMIC DNA]</scope>
    <source>
        <strain evidence="2 3">EAF2021</strain>
    </source>
</reference>
<keyword evidence="3" id="KW-1185">Reference proteome</keyword>
<evidence type="ECO:0000313" key="2">
    <source>
        <dbReference type="EMBL" id="KAK8897453.1"/>
    </source>
</evidence>
<accession>A0ABR2L325</accession>
<dbReference type="Proteomes" id="UP001470230">
    <property type="component" value="Unassembled WGS sequence"/>
</dbReference>
<gene>
    <name evidence="2" type="ORF">M9Y10_015402</name>
</gene>
<sequence length="64" mass="7019">MTAKFFPLGCRLNSSFSSTIPGNTEFPDTTGRGKEVGHSGNGHEKQINLHFINVKSLLIEKLSE</sequence>
<evidence type="ECO:0000256" key="1">
    <source>
        <dbReference type="SAM" id="MobiDB-lite"/>
    </source>
</evidence>
<feature type="region of interest" description="Disordered" evidence="1">
    <location>
        <begin position="21"/>
        <end position="42"/>
    </location>
</feature>
<proteinExistence type="predicted"/>
<evidence type="ECO:0000313" key="3">
    <source>
        <dbReference type="Proteomes" id="UP001470230"/>
    </source>
</evidence>